<evidence type="ECO:0000313" key="2">
    <source>
        <dbReference type="EMBL" id="MED6199399.1"/>
    </source>
</evidence>
<dbReference type="Proteomes" id="UP001341840">
    <property type="component" value="Unassembled WGS sequence"/>
</dbReference>
<organism evidence="2 3">
    <name type="scientific">Stylosanthes scabra</name>
    <dbReference type="NCBI Taxonomy" id="79078"/>
    <lineage>
        <taxon>Eukaryota</taxon>
        <taxon>Viridiplantae</taxon>
        <taxon>Streptophyta</taxon>
        <taxon>Embryophyta</taxon>
        <taxon>Tracheophyta</taxon>
        <taxon>Spermatophyta</taxon>
        <taxon>Magnoliopsida</taxon>
        <taxon>eudicotyledons</taxon>
        <taxon>Gunneridae</taxon>
        <taxon>Pentapetalae</taxon>
        <taxon>rosids</taxon>
        <taxon>fabids</taxon>
        <taxon>Fabales</taxon>
        <taxon>Fabaceae</taxon>
        <taxon>Papilionoideae</taxon>
        <taxon>50 kb inversion clade</taxon>
        <taxon>dalbergioids sensu lato</taxon>
        <taxon>Dalbergieae</taxon>
        <taxon>Pterocarpus clade</taxon>
        <taxon>Stylosanthes</taxon>
    </lineage>
</organism>
<dbReference type="EMBL" id="JASCZI010212416">
    <property type="protein sequence ID" value="MED6199399.1"/>
    <property type="molecule type" value="Genomic_DNA"/>
</dbReference>
<accession>A0ABU6XMZ2</accession>
<name>A0ABU6XMZ2_9FABA</name>
<gene>
    <name evidence="2" type="ORF">PIB30_075585</name>
</gene>
<comment type="caution">
    <text evidence="2">The sequence shown here is derived from an EMBL/GenBank/DDBJ whole genome shotgun (WGS) entry which is preliminary data.</text>
</comment>
<feature type="region of interest" description="Disordered" evidence="1">
    <location>
        <begin position="45"/>
        <end position="105"/>
    </location>
</feature>
<keyword evidence="3" id="KW-1185">Reference proteome</keyword>
<reference evidence="2 3" key="1">
    <citation type="journal article" date="2023" name="Plants (Basel)">
        <title>Bridging the Gap: Combining Genomics and Transcriptomics Approaches to Understand Stylosanthes scabra, an Orphan Legume from the Brazilian Caatinga.</title>
        <authorList>
            <person name="Ferreira-Neto J.R.C."/>
            <person name="da Silva M.D."/>
            <person name="Binneck E."/>
            <person name="de Melo N.F."/>
            <person name="da Silva R.H."/>
            <person name="de Melo A.L.T.M."/>
            <person name="Pandolfi V."/>
            <person name="Bustamante F.O."/>
            <person name="Brasileiro-Vidal A.C."/>
            <person name="Benko-Iseppon A.M."/>
        </authorList>
    </citation>
    <scope>NUCLEOTIDE SEQUENCE [LARGE SCALE GENOMIC DNA]</scope>
    <source>
        <tissue evidence="2">Leaves</tissue>
    </source>
</reference>
<protein>
    <submittedName>
        <fullName evidence="2">Uncharacterized protein</fullName>
    </submittedName>
</protein>
<evidence type="ECO:0000313" key="3">
    <source>
        <dbReference type="Proteomes" id="UP001341840"/>
    </source>
</evidence>
<proteinExistence type="predicted"/>
<sequence>MHHLTVLPLMRPKPIKMRLTRERYPHPYKECFVPLSNRCGTYRRNLENNKQNNNKKLEKKSNLQNQREEQTHQSKYTFETKHEKNQIAASSTASPASSTSSIETT</sequence>
<evidence type="ECO:0000256" key="1">
    <source>
        <dbReference type="SAM" id="MobiDB-lite"/>
    </source>
</evidence>
<feature type="compositionally biased region" description="Low complexity" evidence="1">
    <location>
        <begin position="88"/>
        <end position="105"/>
    </location>
</feature>
<feature type="compositionally biased region" description="Basic and acidic residues" evidence="1">
    <location>
        <begin position="55"/>
        <end position="85"/>
    </location>
</feature>